<comment type="subcellular location">
    <subcellularLocation>
        <location evidence="1">Cell membrane</location>
        <topology evidence="1">Multi-pass membrane protein</topology>
    </subcellularLocation>
</comment>
<accession>A0A402BGQ3</accession>
<dbReference type="PRINTS" id="PR01988">
    <property type="entry name" value="EXPORTERBACE"/>
</dbReference>
<evidence type="ECO:0000256" key="5">
    <source>
        <dbReference type="ARBA" id="ARBA00023136"/>
    </source>
</evidence>
<evidence type="ECO:0000256" key="2">
    <source>
        <dbReference type="ARBA" id="ARBA00022475"/>
    </source>
</evidence>
<feature type="transmembrane region" description="Helical" evidence="6">
    <location>
        <begin position="148"/>
        <end position="170"/>
    </location>
</feature>
<name>A0A402BGQ3_9CHLR</name>
<dbReference type="GO" id="GO:0022857">
    <property type="term" value="F:transmembrane transporter activity"/>
    <property type="evidence" value="ECO:0007669"/>
    <property type="project" value="InterPro"/>
</dbReference>
<dbReference type="PANTHER" id="PTHR23513:SF11">
    <property type="entry name" value="STAPHYLOFERRIN A TRANSPORTER"/>
    <property type="match status" value="1"/>
</dbReference>
<feature type="transmembrane region" description="Helical" evidence="6">
    <location>
        <begin position="44"/>
        <end position="65"/>
    </location>
</feature>
<dbReference type="InterPro" id="IPR020846">
    <property type="entry name" value="MFS_dom"/>
</dbReference>
<organism evidence="8 9">
    <name type="scientific">Dictyobacter alpinus</name>
    <dbReference type="NCBI Taxonomy" id="2014873"/>
    <lineage>
        <taxon>Bacteria</taxon>
        <taxon>Bacillati</taxon>
        <taxon>Chloroflexota</taxon>
        <taxon>Ktedonobacteria</taxon>
        <taxon>Ktedonobacterales</taxon>
        <taxon>Dictyobacteraceae</taxon>
        <taxon>Dictyobacter</taxon>
    </lineage>
</organism>
<feature type="transmembrane region" description="Helical" evidence="6">
    <location>
        <begin position="215"/>
        <end position="236"/>
    </location>
</feature>
<proteinExistence type="predicted"/>
<feature type="transmembrane region" description="Helical" evidence="6">
    <location>
        <begin position="12"/>
        <end position="38"/>
    </location>
</feature>
<protein>
    <submittedName>
        <fullName evidence="8">MFS transporter</fullName>
    </submittedName>
</protein>
<dbReference type="PROSITE" id="PS50850">
    <property type="entry name" value="MFS"/>
    <property type="match status" value="1"/>
</dbReference>
<dbReference type="PANTHER" id="PTHR23513">
    <property type="entry name" value="INTEGRAL MEMBRANE EFFLUX PROTEIN-RELATED"/>
    <property type="match status" value="1"/>
</dbReference>
<keyword evidence="2" id="KW-1003">Cell membrane</keyword>
<dbReference type="CDD" id="cd06173">
    <property type="entry name" value="MFS_MefA_like"/>
    <property type="match status" value="1"/>
</dbReference>
<keyword evidence="5 6" id="KW-0472">Membrane</keyword>
<evidence type="ECO:0000256" key="1">
    <source>
        <dbReference type="ARBA" id="ARBA00004651"/>
    </source>
</evidence>
<reference evidence="9" key="1">
    <citation type="submission" date="2018-12" db="EMBL/GenBank/DDBJ databases">
        <title>Tengunoibacter tsumagoiensis gen. nov., sp. nov., Dictyobacter kobayashii sp. nov., D. alpinus sp. nov., and D. joshuensis sp. nov. and description of Dictyobacteraceae fam. nov. within the order Ktedonobacterales isolated from Tengu-no-mugimeshi.</title>
        <authorList>
            <person name="Wang C.M."/>
            <person name="Zheng Y."/>
            <person name="Sakai Y."/>
            <person name="Toyoda A."/>
            <person name="Minakuchi Y."/>
            <person name="Abe K."/>
            <person name="Yokota A."/>
            <person name="Yabe S."/>
        </authorList>
    </citation>
    <scope>NUCLEOTIDE SEQUENCE [LARGE SCALE GENOMIC DNA]</scope>
    <source>
        <strain evidence="9">Uno16</strain>
    </source>
</reference>
<feature type="transmembrane region" description="Helical" evidence="6">
    <location>
        <begin position="103"/>
        <end position="127"/>
    </location>
</feature>
<dbReference type="RefSeq" id="WP_126630590.1">
    <property type="nucleotide sequence ID" value="NZ_BIFT01000002.1"/>
</dbReference>
<evidence type="ECO:0000256" key="6">
    <source>
        <dbReference type="SAM" id="Phobius"/>
    </source>
</evidence>
<keyword evidence="9" id="KW-1185">Reference proteome</keyword>
<feature type="transmembrane region" description="Helical" evidence="6">
    <location>
        <begin position="256"/>
        <end position="276"/>
    </location>
</feature>
<dbReference type="Gene3D" id="1.20.1250.20">
    <property type="entry name" value="MFS general substrate transporter like domains"/>
    <property type="match status" value="1"/>
</dbReference>
<dbReference type="SUPFAM" id="SSF103473">
    <property type="entry name" value="MFS general substrate transporter"/>
    <property type="match status" value="1"/>
</dbReference>
<keyword evidence="3 6" id="KW-0812">Transmembrane</keyword>
<gene>
    <name evidence="8" type="ORF">KDA_59930</name>
</gene>
<feature type="transmembrane region" description="Helical" evidence="6">
    <location>
        <begin position="77"/>
        <end position="97"/>
    </location>
</feature>
<dbReference type="Proteomes" id="UP000287171">
    <property type="component" value="Unassembled WGS sequence"/>
</dbReference>
<feature type="transmembrane region" description="Helical" evidence="6">
    <location>
        <begin position="375"/>
        <end position="395"/>
    </location>
</feature>
<sequence length="403" mass="42491">MKLFRAFSNRSFVLLWTGQIISRLGDSLHTIALAWWVLEKTGSAAAMGTVLICSTIPMLICLLIGGVAVDRLPRVSLMLTSDLIRGGIVLLIAFLSFQQRLELWQIFVMSALFGTIQAFFYPAYTALVPDLVPVEMLSSANSLRSISVKAAGLIGPAIAATIIAIGGTSLAFAVDALTFLISAICIIMLPRVPVLTQPMEKENGVVQDIGKGISTVLNSPWLWVTLVVASVSTIFLDGPAEAALPLLIKQRFGVQVGLYALLNSLSALGSIIAALGLGHLKRLHKRGLLTYGAWMLASLMLLVMGLPLPVAAISLAFFIQGASITTLGLAWINSLQEFVPANLLGRVASIDMLVSSGLVPIGYGLAGIAADRIGAAPIFIIGGSVATTVIALGLLHPTVRAVD</sequence>
<dbReference type="EMBL" id="BIFT01000002">
    <property type="protein sequence ID" value="GCE30509.1"/>
    <property type="molecule type" value="Genomic_DNA"/>
</dbReference>
<keyword evidence="4 6" id="KW-1133">Transmembrane helix</keyword>
<comment type="caution">
    <text evidence="8">The sequence shown here is derived from an EMBL/GenBank/DDBJ whole genome shotgun (WGS) entry which is preliminary data.</text>
</comment>
<evidence type="ECO:0000259" key="7">
    <source>
        <dbReference type="PROSITE" id="PS50850"/>
    </source>
</evidence>
<evidence type="ECO:0000313" key="8">
    <source>
        <dbReference type="EMBL" id="GCE30509.1"/>
    </source>
</evidence>
<dbReference type="InterPro" id="IPR011701">
    <property type="entry name" value="MFS"/>
</dbReference>
<dbReference type="OrthoDB" id="144362at2"/>
<dbReference type="AlphaFoldDB" id="A0A402BGQ3"/>
<feature type="domain" description="Major facilitator superfamily (MFS) profile" evidence="7">
    <location>
        <begin position="11"/>
        <end position="400"/>
    </location>
</feature>
<evidence type="ECO:0000256" key="4">
    <source>
        <dbReference type="ARBA" id="ARBA00022989"/>
    </source>
</evidence>
<feature type="transmembrane region" description="Helical" evidence="6">
    <location>
        <begin position="288"/>
        <end position="306"/>
    </location>
</feature>
<dbReference type="InterPro" id="IPR022324">
    <property type="entry name" value="Bacilysin_exporter_BacE_put"/>
</dbReference>
<evidence type="ECO:0000313" key="9">
    <source>
        <dbReference type="Proteomes" id="UP000287171"/>
    </source>
</evidence>
<feature type="transmembrane region" description="Helical" evidence="6">
    <location>
        <begin position="312"/>
        <end position="331"/>
    </location>
</feature>
<dbReference type="GO" id="GO:0005886">
    <property type="term" value="C:plasma membrane"/>
    <property type="evidence" value="ECO:0007669"/>
    <property type="project" value="UniProtKB-SubCell"/>
</dbReference>
<feature type="transmembrane region" description="Helical" evidence="6">
    <location>
        <begin position="343"/>
        <end position="363"/>
    </location>
</feature>
<feature type="transmembrane region" description="Helical" evidence="6">
    <location>
        <begin position="176"/>
        <end position="194"/>
    </location>
</feature>
<dbReference type="Pfam" id="PF07690">
    <property type="entry name" value="MFS_1"/>
    <property type="match status" value="1"/>
</dbReference>
<dbReference type="InterPro" id="IPR036259">
    <property type="entry name" value="MFS_trans_sf"/>
</dbReference>
<evidence type="ECO:0000256" key="3">
    <source>
        <dbReference type="ARBA" id="ARBA00022692"/>
    </source>
</evidence>